<accession>A0ABR2F819</accession>
<organism evidence="3 4">
    <name type="scientific">Hibiscus sabdariffa</name>
    <name type="common">roselle</name>
    <dbReference type="NCBI Taxonomy" id="183260"/>
    <lineage>
        <taxon>Eukaryota</taxon>
        <taxon>Viridiplantae</taxon>
        <taxon>Streptophyta</taxon>
        <taxon>Embryophyta</taxon>
        <taxon>Tracheophyta</taxon>
        <taxon>Spermatophyta</taxon>
        <taxon>Magnoliopsida</taxon>
        <taxon>eudicotyledons</taxon>
        <taxon>Gunneridae</taxon>
        <taxon>Pentapetalae</taxon>
        <taxon>rosids</taxon>
        <taxon>malvids</taxon>
        <taxon>Malvales</taxon>
        <taxon>Malvaceae</taxon>
        <taxon>Malvoideae</taxon>
        <taxon>Hibiscus</taxon>
    </lineage>
</organism>
<reference evidence="3 4" key="1">
    <citation type="journal article" date="2024" name="G3 (Bethesda)">
        <title>Genome assembly of Hibiscus sabdariffa L. provides insights into metabolisms of medicinal natural products.</title>
        <authorList>
            <person name="Kim T."/>
        </authorList>
    </citation>
    <scope>NUCLEOTIDE SEQUENCE [LARGE SCALE GENOMIC DNA]</scope>
    <source>
        <strain evidence="3">TK-2024</strain>
        <tissue evidence="3">Old leaves</tissue>
    </source>
</reference>
<feature type="compositionally biased region" description="Low complexity" evidence="1">
    <location>
        <begin position="281"/>
        <end position="293"/>
    </location>
</feature>
<name>A0ABR2F819_9ROSI</name>
<evidence type="ECO:0000313" key="4">
    <source>
        <dbReference type="Proteomes" id="UP001472677"/>
    </source>
</evidence>
<feature type="domain" description="Putative plant transposon protein" evidence="2">
    <location>
        <begin position="60"/>
        <end position="217"/>
    </location>
</feature>
<dbReference type="Proteomes" id="UP001472677">
    <property type="component" value="Unassembled WGS sequence"/>
</dbReference>
<protein>
    <recommendedName>
        <fullName evidence="2">Putative plant transposon protein domain-containing protein</fullName>
    </recommendedName>
</protein>
<feature type="compositionally biased region" description="Pro residues" evidence="1">
    <location>
        <begin position="270"/>
        <end position="280"/>
    </location>
</feature>
<feature type="region of interest" description="Disordered" evidence="1">
    <location>
        <begin position="1"/>
        <end position="20"/>
    </location>
</feature>
<evidence type="ECO:0000256" key="1">
    <source>
        <dbReference type="SAM" id="MobiDB-lite"/>
    </source>
</evidence>
<proteinExistence type="predicted"/>
<comment type="caution">
    <text evidence="3">The sequence shown here is derived from an EMBL/GenBank/DDBJ whole genome shotgun (WGS) entry which is preliminary data.</text>
</comment>
<feature type="region of interest" description="Disordered" evidence="1">
    <location>
        <begin position="242"/>
        <end position="301"/>
    </location>
</feature>
<sequence>MANTSSSSAEGMPHQHRNPEFRARYTMVAAKNRWEEQGFYLDDNQVNYGLEPIIYSRLHELGWFRLARQPARANLNWVMEFYTNNAAGEDNADGEDNATVRGRIVTANATIINSILDLPNDNPSLYAMLGALEDEDYEQIKNFLYEEGTTWNTTGRNPHSVSCPSLRPEARLWNTFVKRNLMPTSHNQTVDRTRLELAAACKNDKGILAFPCLIKALCRRWTRSVYMRKMDVADVAPINVAMPTAPTSPIHTTATDPDEAGPSAPAEAQPTPPASPPVFPVPSHTSTTSQTTTPAVMPPSR</sequence>
<dbReference type="InterPro" id="IPR046796">
    <property type="entry name" value="Transposase_32_dom"/>
</dbReference>
<dbReference type="EMBL" id="JBBPBM010000007">
    <property type="protein sequence ID" value="KAK8574419.1"/>
    <property type="molecule type" value="Genomic_DNA"/>
</dbReference>
<keyword evidence="4" id="KW-1185">Reference proteome</keyword>
<dbReference type="Pfam" id="PF20167">
    <property type="entry name" value="Transposase_32"/>
    <property type="match status" value="1"/>
</dbReference>
<evidence type="ECO:0000259" key="2">
    <source>
        <dbReference type="Pfam" id="PF20167"/>
    </source>
</evidence>
<feature type="compositionally biased region" description="Polar residues" evidence="1">
    <location>
        <begin position="245"/>
        <end position="255"/>
    </location>
</feature>
<evidence type="ECO:0000313" key="3">
    <source>
        <dbReference type="EMBL" id="KAK8574419.1"/>
    </source>
</evidence>
<gene>
    <name evidence="3" type="ORF">V6N12_062113</name>
</gene>